<dbReference type="NCBIfam" id="NF009222">
    <property type="entry name" value="PRK12570.1"/>
    <property type="match status" value="1"/>
</dbReference>
<dbReference type="EMBL" id="CP147407">
    <property type="protein sequence ID" value="WXB95082.1"/>
    <property type="molecule type" value="Genomic_DNA"/>
</dbReference>
<feature type="active site" evidence="3">
    <location>
        <position position="116"/>
    </location>
</feature>
<comment type="similarity">
    <text evidence="3">Belongs to the GCKR-like family. MurNAc-6-P etherase subfamily.</text>
</comment>
<dbReference type="InterPro" id="IPR005486">
    <property type="entry name" value="Glucokinase_regulatory_CS"/>
</dbReference>
<dbReference type="SUPFAM" id="SSF53697">
    <property type="entry name" value="SIS domain"/>
    <property type="match status" value="1"/>
</dbReference>
<dbReference type="PROSITE" id="PS51464">
    <property type="entry name" value="SIS"/>
    <property type="match status" value="1"/>
</dbReference>
<evidence type="ECO:0000313" key="5">
    <source>
        <dbReference type="EMBL" id="WXB95082.1"/>
    </source>
</evidence>
<dbReference type="InterPro" id="IPR001347">
    <property type="entry name" value="SIS_dom"/>
</dbReference>
<comment type="pathway">
    <text evidence="3">Amino-sugar metabolism; N-acetylmuramate degradation.</text>
</comment>
<dbReference type="Proteomes" id="UP001377337">
    <property type="component" value="Chromosome"/>
</dbReference>
<feature type="active site" description="Proton donor" evidence="3">
    <location>
        <position position="85"/>
    </location>
</feature>
<dbReference type="PROSITE" id="PS01272">
    <property type="entry name" value="GCKR"/>
    <property type="match status" value="1"/>
</dbReference>
<dbReference type="Pfam" id="PF22645">
    <property type="entry name" value="GKRP_SIS_N"/>
    <property type="match status" value="1"/>
</dbReference>
<gene>
    <name evidence="3 5" type="primary">murQ</name>
    <name evidence="5" type="ORF">WCV65_10850</name>
</gene>
<keyword evidence="1 3" id="KW-0456">Lyase</keyword>
<accession>A0ABZ2NBG8</accession>
<dbReference type="CDD" id="cd05007">
    <property type="entry name" value="SIS_Etherase"/>
    <property type="match status" value="1"/>
</dbReference>
<protein>
    <recommendedName>
        <fullName evidence="3">N-acetylmuramic acid 6-phosphate etherase</fullName>
        <shortName evidence="3">MurNAc-6-P etherase</shortName>
        <ecNumber evidence="3">4.2.1.126</ecNumber>
    </recommendedName>
    <alternativeName>
        <fullName evidence="3">N-acetylmuramic acid 6-phosphate hydrolase</fullName>
    </alternativeName>
    <alternativeName>
        <fullName evidence="3">N-acetylmuramic acid 6-phosphate lyase</fullName>
    </alternativeName>
</protein>
<dbReference type="GO" id="GO:0016829">
    <property type="term" value="F:lyase activity"/>
    <property type="evidence" value="ECO:0007669"/>
    <property type="project" value="UniProtKB-KW"/>
</dbReference>
<dbReference type="NCBIfam" id="TIGR00274">
    <property type="entry name" value="N-acetylmuramic acid 6-phosphate etherase"/>
    <property type="match status" value="1"/>
</dbReference>
<dbReference type="InterPro" id="IPR005488">
    <property type="entry name" value="Etherase_MurQ"/>
</dbReference>
<keyword evidence="6" id="KW-1185">Reference proteome</keyword>
<dbReference type="Gene3D" id="1.10.8.1080">
    <property type="match status" value="1"/>
</dbReference>
<dbReference type="Pfam" id="PF20741">
    <property type="entry name" value="GKRP-like_C"/>
    <property type="match status" value="1"/>
</dbReference>
<dbReference type="NCBIfam" id="NF003915">
    <property type="entry name" value="PRK05441.1"/>
    <property type="match status" value="1"/>
</dbReference>
<dbReference type="RefSeq" id="WP_035411448.1">
    <property type="nucleotide sequence ID" value="NZ_CP147407.1"/>
</dbReference>
<proteinExistence type="inferred from homology"/>
<dbReference type="EC" id="4.2.1.126" evidence="3"/>
<evidence type="ECO:0000313" key="6">
    <source>
        <dbReference type="Proteomes" id="UP001377337"/>
    </source>
</evidence>
<dbReference type="HAMAP" id="MF_00068">
    <property type="entry name" value="MurQ"/>
    <property type="match status" value="1"/>
</dbReference>
<dbReference type="PANTHER" id="PTHR10088">
    <property type="entry name" value="GLUCOKINASE REGULATORY PROTEIN"/>
    <property type="match status" value="1"/>
</dbReference>
<evidence type="ECO:0000256" key="2">
    <source>
        <dbReference type="ARBA" id="ARBA00023277"/>
    </source>
</evidence>
<dbReference type="PANTHER" id="PTHR10088:SF4">
    <property type="entry name" value="GLUCOKINASE REGULATORY PROTEIN"/>
    <property type="match status" value="1"/>
</dbReference>
<dbReference type="InterPro" id="IPR046348">
    <property type="entry name" value="SIS_dom_sf"/>
</dbReference>
<name>A0ABZ2NBG8_9BACI</name>
<evidence type="ECO:0000259" key="4">
    <source>
        <dbReference type="PROSITE" id="PS51464"/>
    </source>
</evidence>
<comment type="subunit">
    <text evidence="3">Homodimer.</text>
</comment>
<evidence type="ECO:0000256" key="1">
    <source>
        <dbReference type="ARBA" id="ARBA00023239"/>
    </source>
</evidence>
<sequence>MEKPLRQLTTEKRNELSMNIDTANTADVLKIMNAEDKKVAEAVENVLPEISKAVECAVDSFLKGGRLIYTGAGTSGRLGILDAVECPPTFRTSPEQVRAVMAGGEGAFLKAVEGAEDSPEEGRKDLMSLNLTAADTVIGIAASGRTPYVAGALEYASETGAHTIALSCNEDAFISGYAEHRIEVIVGPEVLTGSTRLKAATAHKMILNMISTASMIRIGKVYENLMVDVNVSNHKLKERAISIIETVTSVPYETAKSMLESADLQVKKAIVMIKTNSDAESAQKLLDLSGGNARKAITAFAEKDLSS</sequence>
<comment type="function">
    <text evidence="3">Specifically catalyzes the cleavage of the D-lactyl ether substituent of MurNAc 6-phosphate, producing GlcNAc 6-phosphate and D-lactate.</text>
</comment>
<comment type="miscellaneous">
    <text evidence="3">A lyase-type mechanism (elimination/hydration) is suggested for the cleavage of the lactyl ether bond of MurNAc 6-phosphate, with the formation of an alpha,beta-unsaturated aldehyde intermediate with (E)-stereochemistry, followed by the syn addition of water to give product.</text>
</comment>
<organism evidence="5 6">
    <name type="scientific">Metabacillus sediminis</name>
    <dbReference type="NCBI Taxonomy" id="3117746"/>
    <lineage>
        <taxon>Bacteria</taxon>
        <taxon>Bacillati</taxon>
        <taxon>Bacillota</taxon>
        <taxon>Bacilli</taxon>
        <taxon>Bacillales</taxon>
        <taxon>Bacillaceae</taxon>
        <taxon>Metabacillus</taxon>
    </lineage>
</organism>
<evidence type="ECO:0000256" key="3">
    <source>
        <dbReference type="HAMAP-Rule" id="MF_00068"/>
    </source>
</evidence>
<reference evidence="5 6" key="1">
    <citation type="submission" date="2024-02" db="EMBL/GenBank/DDBJ databases">
        <title>Seven novel Bacillus-like species.</title>
        <authorList>
            <person name="Liu G."/>
        </authorList>
    </citation>
    <scope>NUCLEOTIDE SEQUENCE [LARGE SCALE GENOMIC DNA]</scope>
    <source>
        <strain evidence="5 6">FJAT-52054</strain>
    </source>
</reference>
<dbReference type="InterPro" id="IPR040190">
    <property type="entry name" value="MURQ/GCKR"/>
</dbReference>
<dbReference type="Gene3D" id="3.40.50.10490">
    <property type="entry name" value="Glucose-6-phosphate isomerase like protein, domain 1"/>
    <property type="match status" value="1"/>
</dbReference>
<feature type="domain" description="SIS" evidence="4">
    <location>
        <begin position="57"/>
        <end position="220"/>
    </location>
</feature>
<keyword evidence="2 3" id="KW-0119">Carbohydrate metabolism</keyword>
<comment type="catalytic activity">
    <reaction evidence="3">
        <text>N-acetyl-D-muramate 6-phosphate + H2O = N-acetyl-D-glucosamine 6-phosphate + (R)-lactate</text>
        <dbReference type="Rhea" id="RHEA:26410"/>
        <dbReference type="ChEBI" id="CHEBI:15377"/>
        <dbReference type="ChEBI" id="CHEBI:16004"/>
        <dbReference type="ChEBI" id="CHEBI:57513"/>
        <dbReference type="ChEBI" id="CHEBI:58722"/>
        <dbReference type="EC" id="4.2.1.126"/>
    </reaction>
</comment>